<feature type="active site" description="Proton donor" evidence="4">
    <location>
        <position position="184"/>
    </location>
</feature>
<evidence type="ECO:0000256" key="2">
    <source>
        <dbReference type="ARBA" id="ARBA00022801"/>
    </source>
</evidence>
<dbReference type="InterPro" id="IPR022790">
    <property type="entry name" value="GH26_dom"/>
</dbReference>
<dbReference type="Proteomes" id="UP001500620">
    <property type="component" value="Unassembled WGS sequence"/>
</dbReference>
<organism evidence="7 8">
    <name type="scientific">Dactylosporangium darangshiense</name>
    <dbReference type="NCBI Taxonomy" id="579108"/>
    <lineage>
        <taxon>Bacteria</taxon>
        <taxon>Bacillati</taxon>
        <taxon>Actinomycetota</taxon>
        <taxon>Actinomycetes</taxon>
        <taxon>Micromonosporales</taxon>
        <taxon>Micromonosporaceae</taxon>
        <taxon>Dactylosporangium</taxon>
    </lineage>
</organism>
<feature type="compositionally biased region" description="Low complexity" evidence="5">
    <location>
        <begin position="369"/>
        <end position="396"/>
    </location>
</feature>
<gene>
    <name evidence="7" type="ORF">GCM10022255_047150</name>
</gene>
<dbReference type="PANTHER" id="PTHR40079:SF4">
    <property type="entry name" value="GH26 DOMAIN-CONTAINING PROTEIN-RELATED"/>
    <property type="match status" value="1"/>
</dbReference>
<feature type="active site" description="Nucleophile" evidence="4">
    <location>
        <position position="292"/>
    </location>
</feature>
<dbReference type="PROSITE" id="PS51764">
    <property type="entry name" value="GH26"/>
    <property type="match status" value="1"/>
</dbReference>
<accession>A0ABP8DBL1</accession>
<dbReference type="EMBL" id="BAABAT010000012">
    <property type="protein sequence ID" value="GAA4252070.1"/>
    <property type="molecule type" value="Genomic_DNA"/>
</dbReference>
<dbReference type="Gene3D" id="3.20.20.80">
    <property type="entry name" value="Glycosidases"/>
    <property type="match status" value="1"/>
</dbReference>
<keyword evidence="3 4" id="KW-0326">Glycosidase</keyword>
<dbReference type="RefSeq" id="WP_345129291.1">
    <property type="nucleotide sequence ID" value="NZ_BAABAT010000012.1"/>
</dbReference>
<feature type="domain" description="GH26" evidence="6">
    <location>
        <begin position="44"/>
        <end position="347"/>
    </location>
</feature>
<dbReference type="PANTHER" id="PTHR40079">
    <property type="entry name" value="MANNAN ENDO-1,4-BETA-MANNOSIDASE E-RELATED"/>
    <property type="match status" value="1"/>
</dbReference>
<keyword evidence="2 4" id="KW-0378">Hydrolase</keyword>
<proteinExistence type="inferred from homology"/>
<evidence type="ECO:0000259" key="6">
    <source>
        <dbReference type="PROSITE" id="PS51764"/>
    </source>
</evidence>
<evidence type="ECO:0000313" key="8">
    <source>
        <dbReference type="Proteomes" id="UP001500620"/>
    </source>
</evidence>
<comment type="caution">
    <text evidence="7">The sequence shown here is derived from an EMBL/GenBank/DDBJ whole genome shotgun (WGS) entry which is preliminary data.</text>
</comment>
<reference evidence="8" key="1">
    <citation type="journal article" date="2019" name="Int. J. Syst. Evol. Microbiol.">
        <title>The Global Catalogue of Microorganisms (GCM) 10K type strain sequencing project: providing services to taxonomists for standard genome sequencing and annotation.</title>
        <authorList>
            <consortium name="The Broad Institute Genomics Platform"/>
            <consortium name="The Broad Institute Genome Sequencing Center for Infectious Disease"/>
            <person name="Wu L."/>
            <person name="Ma J."/>
        </authorList>
    </citation>
    <scope>NUCLEOTIDE SEQUENCE [LARGE SCALE GENOMIC DNA]</scope>
    <source>
        <strain evidence="8">JCM 17441</strain>
    </source>
</reference>
<sequence length="396" mass="44234">MITLPRIMFAALLVIGGYVFFLAPRVDAYTSTSAQWQEKLVEPRPTFTLEPPVPGRRPQVFPDPGTAFFGIFTEKGPGDLTDYNGFVQAAGKNPQVMMFASGWGAQKHFDRQPFDRIANRGMLPMLGWEPWDYRAESKTDKDRGTQPQYRLSRIADGAFDSYLSEWAKGIKDLAYPVAIRFAHEMNGYWYPWCESANGNQRGDYVAAWRHVHDLFERIGATNVIWVWSPNVVYENATPLSQLYPGDDYVDWVGLSGYYGTAGMETYQSFEQIYRPTLAELKTLSKRPIVVTETAATDAQGRKAEWITDFLRTLQKHPEIIGFLWYESVKETDWRIAASQSASAAFAQGVAQPYYGARWSPDMVPRTTLPSSASASASATATASASATPSASASRSN</sequence>
<name>A0ABP8DBL1_9ACTN</name>
<evidence type="ECO:0000256" key="1">
    <source>
        <dbReference type="ARBA" id="ARBA00007754"/>
    </source>
</evidence>
<dbReference type="SUPFAM" id="SSF51445">
    <property type="entry name" value="(Trans)glycosidases"/>
    <property type="match status" value="1"/>
</dbReference>
<evidence type="ECO:0000256" key="3">
    <source>
        <dbReference type="ARBA" id="ARBA00023295"/>
    </source>
</evidence>
<protein>
    <recommendedName>
        <fullName evidence="6">GH26 domain-containing protein</fullName>
    </recommendedName>
</protein>
<dbReference type="InterPro" id="IPR017853">
    <property type="entry name" value="GH"/>
</dbReference>
<keyword evidence="8" id="KW-1185">Reference proteome</keyword>
<comment type="similarity">
    <text evidence="1 4">Belongs to the glycosyl hydrolase 26 family.</text>
</comment>
<evidence type="ECO:0000256" key="4">
    <source>
        <dbReference type="PROSITE-ProRule" id="PRU01100"/>
    </source>
</evidence>
<feature type="region of interest" description="Disordered" evidence="5">
    <location>
        <begin position="365"/>
        <end position="396"/>
    </location>
</feature>
<dbReference type="InterPro" id="IPR000805">
    <property type="entry name" value="Glyco_hydro_26"/>
</dbReference>
<evidence type="ECO:0000313" key="7">
    <source>
        <dbReference type="EMBL" id="GAA4252070.1"/>
    </source>
</evidence>
<evidence type="ECO:0000256" key="5">
    <source>
        <dbReference type="SAM" id="MobiDB-lite"/>
    </source>
</evidence>
<dbReference type="Pfam" id="PF02156">
    <property type="entry name" value="Glyco_hydro_26"/>
    <property type="match status" value="1"/>
</dbReference>